<protein>
    <submittedName>
        <fullName evidence="2">Serine hydrolase domain-containing protein</fullName>
    </submittedName>
</protein>
<dbReference type="RefSeq" id="WP_377896641.1">
    <property type="nucleotide sequence ID" value="NZ_JBHRWI010000029.1"/>
</dbReference>
<name>A0ABV7QMD5_9PSEU</name>
<evidence type="ECO:0000313" key="2">
    <source>
        <dbReference type="EMBL" id="MFC3513455.1"/>
    </source>
</evidence>
<feature type="domain" description="Beta-lactamase-related" evidence="1">
    <location>
        <begin position="27"/>
        <end position="108"/>
    </location>
</feature>
<evidence type="ECO:0000259" key="1">
    <source>
        <dbReference type="Pfam" id="PF00144"/>
    </source>
</evidence>
<feature type="non-terminal residue" evidence="2">
    <location>
        <position position="108"/>
    </location>
</feature>
<sequence>MGDIEIQGTVADGFETVRDEFAASAEASAGVQLAVRVRRRLVVDLWAGDVTGETLTGVYSSTKGATTLVVALLVQDGVLDLDEPVARHWPEFAAAGKGGITVRDVLSH</sequence>
<dbReference type="SUPFAM" id="SSF56601">
    <property type="entry name" value="beta-lactamase/transpeptidase-like"/>
    <property type="match status" value="1"/>
</dbReference>
<dbReference type="Pfam" id="PF00144">
    <property type="entry name" value="Beta-lactamase"/>
    <property type="match status" value="1"/>
</dbReference>
<dbReference type="GO" id="GO:0016787">
    <property type="term" value="F:hydrolase activity"/>
    <property type="evidence" value="ECO:0007669"/>
    <property type="project" value="UniProtKB-KW"/>
</dbReference>
<dbReference type="Gene3D" id="3.40.710.10">
    <property type="entry name" value="DD-peptidase/beta-lactamase superfamily"/>
    <property type="match status" value="1"/>
</dbReference>
<dbReference type="PANTHER" id="PTHR43319">
    <property type="entry name" value="BETA-LACTAMASE-RELATED"/>
    <property type="match status" value="1"/>
</dbReference>
<dbReference type="Proteomes" id="UP001595764">
    <property type="component" value="Unassembled WGS sequence"/>
</dbReference>
<dbReference type="InterPro" id="IPR012338">
    <property type="entry name" value="Beta-lactam/transpept-like"/>
</dbReference>
<dbReference type="InterPro" id="IPR052907">
    <property type="entry name" value="Beta-lactamase/esterase"/>
</dbReference>
<dbReference type="InterPro" id="IPR001466">
    <property type="entry name" value="Beta-lactam-related"/>
</dbReference>
<reference evidence="3" key="1">
    <citation type="journal article" date="2019" name="Int. J. Syst. Evol. Microbiol.">
        <title>The Global Catalogue of Microorganisms (GCM) 10K type strain sequencing project: providing services to taxonomists for standard genome sequencing and annotation.</title>
        <authorList>
            <consortium name="The Broad Institute Genomics Platform"/>
            <consortium name="The Broad Institute Genome Sequencing Center for Infectious Disease"/>
            <person name="Wu L."/>
            <person name="Ma J."/>
        </authorList>
    </citation>
    <scope>NUCLEOTIDE SEQUENCE [LARGE SCALE GENOMIC DNA]</scope>
    <source>
        <strain evidence="3">CGMCC 4.7682</strain>
    </source>
</reference>
<proteinExistence type="predicted"/>
<evidence type="ECO:0000313" key="3">
    <source>
        <dbReference type="Proteomes" id="UP001595764"/>
    </source>
</evidence>
<organism evidence="2 3">
    <name type="scientific">Amycolatopsis halotolerans</name>
    <dbReference type="NCBI Taxonomy" id="330083"/>
    <lineage>
        <taxon>Bacteria</taxon>
        <taxon>Bacillati</taxon>
        <taxon>Actinomycetota</taxon>
        <taxon>Actinomycetes</taxon>
        <taxon>Pseudonocardiales</taxon>
        <taxon>Pseudonocardiaceae</taxon>
        <taxon>Amycolatopsis</taxon>
    </lineage>
</organism>
<dbReference type="PANTHER" id="PTHR43319:SF3">
    <property type="entry name" value="BETA-LACTAMASE-RELATED DOMAIN-CONTAINING PROTEIN"/>
    <property type="match status" value="1"/>
</dbReference>
<keyword evidence="3" id="KW-1185">Reference proteome</keyword>
<comment type="caution">
    <text evidence="2">The sequence shown here is derived from an EMBL/GenBank/DDBJ whole genome shotgun (WGS) entry which is preliminary data.</text>
</comment>
<gene>
    <name evidence="2" type="ORF">ACFORO_25020</name>
</gene>
<keyword evidence="2" id="KW-0378">Hydrolase</keyword>
<accession>A0ABV7QMD5</accession>
<dbReference type="EMBL" id="JBHRWI010000029">
    <property type="protein sequence ID" value="MFC3513455.1"/>
    <property type="molecule type" value="Genomic_DNA"/>
</dbReference>